<gene>
    <name evidence="9" type="ORF">GXP70_21180</name>
</gene>
<keyword evidence="5 7" id="KW-1133">Transmembrane helix</keyword>
<evidence type="ECO:0000256" key="6">
    <source>
        <dbReference type="ARBA" id="ARBA00023136"/>
    </source>
</evidence>
<evidence type="ECO:0000256" key="3">
    <source>
        <dbReference type="ARBA" id="ARBA00022475"/>
    </source>
</evidence>
<dbReference type="Proteomes" id="UP000476064">
    <property type="component" value="Chromosome"/>
</dbReference>
<dbReference type="InterPro" id="IPR035906">
    <property type="entry name" value="MetI-like_sf"/>
</dbReference>
<feature type="transmembrane region" description="Helical" evidence="7">
    <location>
        <begin position="261"/>
        <end position="280"/>
    </location>
</feature>
<keyword evidence="3" id="KW-1003">Cell membrane</keyword>
<comment type="subcellular location">
    <subcellularLocation>
        <location evidence="1 7">Cell membrane</location>
        <topology evidence="1 7">Multi-pass membrane protein</topology>
    </subcellularLocation>
</comment>
<keyword evidence="2 7" id="KW-0813">Transport</keyword>
<dbReference type="SUPFAM" id="SSF161098">
    <property type="entry name" value="MetI-like"/>
    <property type="match status" value="1"/>
</dbReference>
<dbReference type="PROSITE" id="PS50928">
    <property type="entry name" value="ABC_TM1"/>
    <property type="match status" value="1"/>
</dbReference>
<dbReference type="PANTHER" id="PTHR30193:SF37">
    <property type="entry name" value="INNER MEMBRANE ABC TRANSPORTER PERMEASE PROTEIN YCJO"/>
    <property type="match status" value="1"/>
</dbReference>
<dbReference type="Pfam" id="PF00528">
    <property type="entry name" value="BPD_transp_1"/>
    <property type="match status" value="1"/>
</dbReference>
<evidence type="ECO:0000256" key="7">
    <source>
        <dbReference type="RuleBase" id="RU363032"/>
    </source>
</evidence>
<feature type="transmembrane region" description="Helical" evidence="7">
    <location>
        <begin position="198"/>
        <end position="220"/>
    </location>
</feature>
<keyword evidence="6 7" id="KW-0472">Membrane</keyword>
<dbReference type="EMBL" id="CP048209">
    <property type="protein sequence ID" value="QHT62244.1"/>
    <property type="molecule type" value="Genomic_DNA"/>
</dbReference>
<evidence type="ECO:0000313" key="9">
    <source>
        <dbReference type="EMBL" id="QHT62244.1"/>
    </source>
</evidence>
<feature type="transmembrane region" description="Helical" evidence="7">
    <location>
        <begin position="7"/>
        <end position="31"/>
    </location>
</feature>
<organism evidence="9 10">
    <name type="scientific">Paenibacillus lycopersici</name>
    <dbReference type="NCBI Taxonomy" id="2704462"/>
    <lineage>
        <taxon>Bacteria</taxon>
        <taxon>Bacillati</taxon>
        <taxon>Bacillota</taxon>
        <taxon>Bacilli</taxon>
        <taxon>Bacillales</taxon>
        <taxon>Paenibacillaceae</taxon>
        <taxon>Paenibacillus</taxon>
    </lineage>
</organism>
<proteinExistence type="inferred from homology"/>
<reference evidence="9 10" key="1">
    <citation type="submission" date="2020-01" db="EMBL/GenBank/DDBJ databases">
        <title>Paenibacillus sp. nov., isolated from tomato rhizosphere.</title>
        <authorList>
            <person name="Weon H.-Y."/>
            <person name="Lee S.A."/>
        </authorList>
    </citation>
    <scope>NUCLEOTIDE SEQUENCE [LARGE SCALE GENOMIC DNA]</scope>
    <source>
        <strain evidence="9 10">12200R-189</strain>
    </source>
</reference>
<dbReference type="InterPro" id="IPR000515">
    <property type="entry name" value="MetI-like"/>
</dbReference>
<dbReference type="PANTHER" id="PTHR30193">
    <property type="entry name" value="ABC TRANSPORTER PERMEASE PROTEIN"/>
    <property type="match status" value="1"/>
</dbReference>
<protein>
    <submittedName>
        <fullName evidence="9">Sugar ABC transporter permease</fullName>
    </submittedName>
</protein>
<dbReference type="AlphaFoldDB" id="A0A6C0G472"/>
<evidence type="ECO:0000256" key="5">
    <source>
        <dbReference type="ARBA" id="ARBA00022989"/>
    </source>
</evidence>
<feature type="domain" description="ABC transmembrane type-1" evidence="8">
    <location>
        <begin position="67"/>
        <end position="279"/>
    </location>
</feature>
<dbReference type="KEGG" id="plyc:GXP70_21180"/>
<comment type="similarity">
    <text evidence="7">Belongs to the binding-protein-dependent transport system permease family.</text>
</comment>
<evidence type="ECO:0000256" key="1">
    <source>
        <dbReference type="ARBA" id="ARBA00004651"/>
    </source>
</evidence>
<dbReference type="GO" id="GO:0055085">
    <property type="term" value="P:transmembrane transport"/>
    <property type="evidence" value="ECO:0007669"/>
    <property type="project" value="InterPro"/>
</dbReference>
<feature type="transmembrane region" description="Helical" evidence="7">
    <location>
        <begin position="73"/>
        <end position="92"/>
    </location>
</feature>
<evidence type="ECO:0000313" key="10">
    <source>
        <dbReference type="Proteomes" id="UP000476064"/>
    </source>
</evidence>
<evidence type="ECO:0000256" key="4">
    <source>
        <dbReference type="ARBA" id="ARBA00022692"/>
    </source>
</evidence>
<dbReference type="Gene3D" id="1.10.3720.10">
    <property type="entry name" value="MetI-like"/>
    <property type="match status" value="1"/>
</dbReference>
<dbReference type="CDD" id="cd06261">
    <property type="entry name" value="TM_PBP2"/>
    <property type="match status" value="1"/>
</dbReference>
<dbReference type="InterPro" id="IPR051393">
    <property type="entry name" value="ABC_transporter_permease"/>
</dbReference>
<dbReference type="GO" id="GO:0005886">
    <property type="term" value="C:plasma membrane"/>
    <property type="evidence" value="ECO:0007669"/>
    <property type="project" value="UniProtKB-SubCell"/>
</dbReference>
<name>A0A6C0G472_9BACL</name>
<sequence length="292" mass="32551">MRKNAAPYVFLAPTMLLFLCIFLFPIGYVIWTSMFRWNLMKPQAGRHFIGFDNFSGMLANDQFRASMLVTLKFVLLSAPAGIVLGLGLALLLNRPFRGKRPIQALMLTPMMIAPVAVYLSWKFLLEPTFGIVNYVLGWFGIEGPGWFSDAGTALFSVALVDIWSAVPFVFLVMYAALQAVPQDPVESAQVDGASRLRIFWHVTLPSIKPVLLVVLIIRIMDTIRIFDNIYVLTKGGPANATRTVQFLDYELAFNSFDIGKGSALALIIVAVILIVGSLLIREMNRTNEELRV</sequence>
<dbReference type="RefSeq" id="WP_162358678.1">
    <property type="nucleotide sequence ID" value="NZ_CP048209.1"/>
</dbReference>
<evidence type="ECO:0000259" key="8">
    <source>
        <dbReference type="PROSITE" id="PS50928"/>
    </source>
</evidence>
<feature type="transmembrane region" description="Helical" evidence="7">
    <location>
        <begin position="153"/>
        <end position="177"/>
    </location>
</feature>
<accession>A0A6C0G472</accession>
<keyword evidence="10" id="KW-1185">Reference proteome</keyword>
<evidence type="ECO:0000256" key="2">
    <source>
        <dbReference type="ARBA" id="ARBA00022448"/>
    </source>
</evidence>
<keyword evidence="4 7" id="KW-0812">Transmembrane</keyword>